<evidence type="ECO:0000256" key="2">
    <source>
        <dbReference type="SAM" id="Phobius"/>
    </source>
</evidence>
<reference evidence="3" key="1">
    <citation type="submission" date="2022-07" db="EMBL/GenBank/DDBJ databases">
        <title>Chromosome-level genome of Muraenolepis orangiensis.</title>
        <authorList>
            <person name="Kim J."/>
        </authorList>
    </citation>
    <scope>NUCLEOTIDE SEQUENCE</scope>
    <source>
        <strain evidence="3">KU_S4_2022</strain>
        <tissue evidence="3">Muscle</tissue>
    </source>
</reference>
<dbReference type="OrthoDB" id="8964582at2759"/>
<dbReference type="AlphaFoldDB" id="A0A9Q0IK35"/>
<dbReference type="Proteomes" id="UP001148018">
    <property type="component" value="Unassembled WGS sequence"/>
</dbReference>
<evidence type="ECO:0008006" key="5">
    <source>
        <dbReference type="Google" id="ProtNLM"/>
    </source>
</evidence>
<organism evidence="3 4">
    <name type="scientific">Muraenolepis orangiensis</name>
    <name type="common">Patagonian moray cod</name>
    <dbReference type="NCBI Taxonomy" id="630683"/>
    <lineage>
        <taxon>Eukaryota</taxon>
        <taxon>Metazoa</taxon>
        <taxon>Chordata</taxon>
        <taxon>Craniata</taxon>
        <taxon>Vertebrata</taxon>
        <taxon>Euteleostomi</taxon>
        <taxon>Actinopterygii</taxon>
        <taxon>Neopterygii</taxon>
        <taxon>Teleostei</taxon>
        <taxon>Neoteleostei</taxon>
        <taxon>Acanthomorphata</taxon>
        <taxon>Zeiogadaria</taxon>
        <taxon>Gadariae</taxon>
        <taxon>Gadiformes</taxon>
        <taxon>Muraenolepidoidei</taxon>
        <taxon>Muraenolepididae</taxon>
        <taxon>Muraenolepis</taxon>
    </lineage>
</organism>
<proteinExistence type="predicted"/>
<evidence type="ECO:0000313" key="4">
    <source>
        <dbReference type="Proteomes" id="UP001148018"/>
    </source>
</evidence>
<keyword evidence="4" id="KW-1185">Reference proteome</keyword>
<comment type="caution">
    <text evidence="3">The sequence shown here is derived from an EMBL/GenBank/DDBJ whole genome shotgun (WGS) entry which is preliminary data.</text>
</comment>
<feature type="region of interest" description="Disordered" evidence="1">
    <location>
        <begin position="248"/>
        <end position="299"/>
    </location>
</feature>
<accession>A0A9Q0IK35</accession>
<name>A0A9Q0IK35_9TELE</name>
<evidence type="ECO:0000256" key="1">
    <source>
        <dbReference type="SAM" id="MobiDB-lite"/>
    </source>
</evidence>
<protein>
    <recommendedName>
        <fullName evidence="5">Matrix-remodeling-associated protein 7</fullName>
    </recommendedName>
</protein>
<keyword evidence="2" id="KW-0812">Transmembrane</keyword>
<feature type="compositionally biased region" description="Low complexity" evidence="1">
    <location>
        <begin position="160"/>
        <end position="207"/>
    </location>
</feature>
<feature type="compositionally biased region" description="Acidic residues" evidence="1">
    <location>
        <begin position="248"/>
        <end position="262"/>
    </location>
</feature>
<keyword evidence="2" id="KW-0472">Membrane</keyword>
<gene>
    <name evidence="3" type="ORF">NHX12_031869</name>
</gene>
<feature type="transmembrane region" description="Helical" evidence="2">
    <location>
        <begin position="6"/>
        <end position="27"/>
    </location>
</feature>
<dbReference type="EMBL" id="JANIIK010000047">
    <property type="protein sequence ID" value="KAJ3600895.1"/>
    <property type="molecule type" value="Genomic_DNA"/>
</dbReference>
<sequence>MELDPAVILSAILFTVFAIYFASSLFTKKVEAPANKKKKPCVVKQNDEVRFSSSSVSVQKVEPRVEPPPVVQVRPPVVEEVGPVDTVFPQVKVPQEPEPVPEPIKEPEPAPELLLESIAAPQMQSAPEPVELLIEAVTESLLESVAAEEPTVEPVLAEEAVTEPTVEPVLAEEAVTEPTVEPVLAEEAVTEPTVEPVLAEEAVTEPEPVADPKEEPAIVVEPVVVEEPEEVEEEPMDVEEPVLLEELEATPEPEPTDADQYDWESTPEVLPEEASPEDVTYTNMDAEEEERVTFTPGKKRNKMETLMTKEELEEEQRIELTADLTCL</sequence>
<feature type="region of interest" description="Disordered" evidence="1">
    <location>
        <begin position="160"/>
        <end position="219"/>
    </location>
</feature>
<keyword evidence="2" id="KW-1133">Transmembrane helix</keyword>
<evidence type="ECO:0000313" key="3">
    <source>
        <dbReference type="EMBL" id="KAJ3600895.1"/>
    </source>
</evidence>